<keyword evidence="2" id="KW-0378">Hydrolase</keyword>
<dbReference type="AlphaFoldDB" id="A0A369CB57"/>
<evidence type="ECO:0000256" key="3">
    <source>
        <dbReference type="SAM" id="SignalP"/>
    </source>
</evidence>
<feature type="chain" id="PRO_5016819163" evidence="3">
    <location>
        <begin position="29"/>
        <end position="321"/>
    </location>
</feature>
<dbReference type="InterPro" id="IPR029058">
    <property type="entry name" value="AB_hydrolase_fold"/>
</dbReference>
<dbReference type="SUPFAM" id="SSF53474">
    <property type="entry name" value="alpha/beta-Hydrolases"/>
    <property type="match status" value="1"/>
</dbReference>
<dbReference type="GO" id="GO:0005576">
    <property type="term" value="C:extracellular region"/>
    <property type="evidence" value="ECO:0007669"/>
    <property type="project" value="InterPro"/>
</dbReference>
<dbReference type="PANTHER" id="PTHR43037">
    <property type="entry name" value="UNNAMED PRODUCT-RELATED"/>
    <property type="match status" value="1"/>
</dbReference>
<keyword evidence="1 3" id="KW-0732">Signal</keyword>
<dbReference type="PANTHER" id="PTHR43037:SF1">
    <property type="entry name" value="BLL1128 PROTEIN"/>
    <property type="match status" value="1"/>
</dbReference>
<organism evidence="4 5">
    <name type="scientific">Thioalbus denitrificans</name>
    <dbReference type="NCBI Taxonomy" id="547122"/>
    <lineage>
        <taxon>Bacteria</taxon>
        <taxon>Pseudomonadati</taxon>
        <taxon>Pseudomonadota</taxon>
        <taxon>Gammaproteobacteria</taxon>
        <taxon>Chromatiales</taxon>
        <taxon>Ectothiorhodospiraceae</taxon>
        <taxon>Thioalbus</taxon>
    </lineage>
</organism>
<dbReference type="OrthoDB" id="5857410at2"/>
<dbReference type="Pfam" id="PF10503">
    <property type="entry name" value="Esterase_PHB"/>
    <property type="match status" value="1"/>
</dbReference>
<dbReference type="Proteomes" id="UP000252707">
    <property type="component" value="Unassembled WGS sequence"/>
</dbReference>
<name>A0A369CB57_9GAMM</name>
<proteinExistence type="predicted"/>
<gene>
    <name evidence="4" type="ORF">DFQ59_104209</name>
</gene>
<dbReference type="EMBL" id="QPJY01000004">
    <property type="protein sequence ID" value="RCX30771.1"/>
    <property type="molecule type" value="Genomic_DNA"/>
</dbReference>
<evidence type="ECO:0000256" key="2">
    <source>
        <dbReference type="ARBA" id="ARBA00022801"/>
    </source>
</evidence>
<dbReference type="RefSeq" id="WP_114279747.1">
    <property type="nucleotide sequence ID" value="NZ_QPJY01000004.1"/>
</dbReference>
<sequence length="321" mass="35085">MKGINPRVSRWAAALATLLCLAPVCATAARDAGLSLHTLVHDGRERSYYLHLPAGAARPERRPVVIVLHGGGRTAGDDLARRTSYNRIADREGFIAVYPNGVGARWNDGRGPTFRQGRESAAVDDVGFIAGLIDTVLRRYRGDPRRVYVTGLSNGGMMTLRLGCELGRRLAAIAPVIAAMPLEVLRSCRPDAPLPVLVMNGTGDPLVPWAGGAVTILRQSRGEVASTPDTVRFWVAHNHCRPVPTLTRLPDRDARDGSRVEVIRYTNPDNGCEVILYRVDGGGHHFPGSDTPELPRLLGRKNNDFDGAEAIWAFFRRHERP</sequence>
<protein>
    <submittedName>
        <fullName evidence="4">Polyhydroxybutyrate depolymerase</fullName>
    </submittedName>
</protein>
<dbReference type="GO" id="GO:0016787">
    <property type="term" value="F:hydrolase activity"/>
    <property type="evidence" value="ECO:0007669"/>
    <property type="project" value="UniProtKB-KW"/>
</dbReference>
<accession>A0A369CB57</accession>
<dbReference type="InterPro" id="IPR010126">
    <property type="entry name" value="Esterase_phb"/>
</dbReference>
<evidence type="ECO:0000313" key="4">
    <source>
        <dbReference type="EMBL" id="RCX30771.1"/>
    </source>
</evidence>
<dbReference type="InterPro" id="IPR050955">
    <property type="entry name" value="Plant_Biomass_Hydrol_Est"/>
</dbReference>
<evidence type="ECO:0000313" key="5">
    <source>
        <dbReference type="Proteomes" id="UP000252707"/>
    </source>
</evidence>
<feature type="signal peptide" evidence="3">
    <location>
        <begin position="1"/>
        <end position="28"/>
    </location>
</feature>
<keyword evidence="5" id="KW-1185">Reference proteome</keyword>
<reference evidence="4 5" key="1">
    <citation type="submission" date="2018-07" db="EMBL/GenBank/DDBJ databases">
        <title>Genomic Encyclopedia of Type Strains, Phase IV (KMG-IV): sequencing the most valuable type-strain genomes for metagenomic binning, comparative biology and taxonomic classification.</title>
        <authorList>
            <person name="Goeker M."/>
        </authorList>
    </citation>
    <scope>NUCLEOTIDE SEQUENCE [LARGE SCALE GENOMIC DNA]</scope>
    <source>
        <strain evidence="4 5">DSM 26407</strain>
    </source>
</reference>
<dbReference type="Gene3D" id="3.40.50.1820">
    <property type="entry name" value="alpha/beta hydrolase"/>
    <property type="match status" value="1"/>
</dbReference>
<evidence type="ECO:0000256" key="1">
    <source>
        <dbReference type="ARBA" id="ARBA00022729"/>
    </source>
</evidence>
<comment type="caution">
    <text evidence="4">The sequence shown here is derived from an EMBL/GenBank/DDBJ whole genome shotgun (WGS) entry which is preliminary data.</text>
</comment>